<evidence type="ECO:0000313" key="2">
    <source>
        <dbReference type="Proteomes" id="UP000807825"/>
    </source>
</evidence>
<dbReference type="EMBL" id="JACRDE010000540">
    <property type="protein sequence ID" value="MBI5251902.1"/>
    <property type="molecule type" value="Genomic_DNA"/>
</dbReference>
<comment type="caution">
    <text evidence="1">The sequence shown here is derived from an EMBL/GenBank/DDBJ whole genome shotgun (WGS) entry which is preliminary data.</text>
</comment>
<gene>
    <name evidence="1" type="ORF">HY912_20615</name>
</gene>
<sequence length="199" mass="22897">MVDASGRRIGQRTDRKNFAGAISEFVLPCYYTSMSDPEAYDYILIREASVLVRVTHGIRDLDCGVSPEFYDVRTGVQLKQIYPDLQPIELHRGHVIPSAHAYGIMRRTCEVTASEFNKVVNILEVKQRKLDSVVADSILDQLRVISDLLKEFLNAAEKAEKEDRFWLAQQVLGMVRKFSGRELSDLQETVEWFKNHYKK</sequence>
<dbReference type="Proteomes" id="UP000807825">
    <property type="component" value="Unassembled WGS sequence"/>
</dbReference>
<organism evidence="1 2">
    <name type="scientific">Desulfomonile tiedjei</name>
    <dbReference type="NCBI Taxonomy" id="2358"/>
    <lineage>
        <taxon>Bacteria</taxon>
        <taxon>Pseudomonadati</taxon>
        <taxon>Thermodesulfobacteriota</taxon>
        <taxon>Desulfomonilia</taxon>
        <taxon>Desulfomonilales</taxon>
        <taxon>Desulfomonilaceae</taxon>
        <taxon>Desulfomonile</taxon>
    </lineage>
</organism>
<protein>
    <submittedName>
        <fullName evidence="1">Uncharacterized protein</fullName>
    </submittedName>
</protein>
<accession>A0A9D6VAJ4</accession>
<name>A0A9D6VAJ4_9BACT</name>
<proteinExistence type="predicted"/>
<evidence type="ECO:0000313" key="1">
    <source>
        <dbReference type="EMBL" id="MBI5251902.1"/>
    </source>
</evidence>
<dbReference type="AlphaFoldDB" id="A0A9D6VAJ4"/>
<reference evidence="1" key="1">
    <citation type="submission" date="2020-07" db="EMBL/GenBank/DDBJ databases">
        <title>Huge and variable diversity of episymbiotic CPR bacteria and DPANN archaea in groundwater ecosystems.</title>
        <authorList>
            <person name="He C.Y."/>
            <person name="Keren R."/>
            <person name="Whittaker M."/>
            <person name="Farag I.F."/>
            <person name="Doudna J."/>
            <person name="Cate J.H.D."/>
            <person name="Banfield J.F."/>
        </authorList>
    </citation>
    <scope>NUCLEOTIDE SEQUENCE</scope>
    <source>
        <strain evidence="1">NC_groundwater_1664_Pr3_B-0.1um_52_9</strain>
    </source>
</reference>